<comment type="caution">
    <text evidence="2">The sequence shown here is derived from an EMBL/GenBank/DDBJ whole genome shotgun (WGS) entry which is preliminary data.</text>
</comment>
<organism evidence="2 3">
    <name type="scientific">Rahnella variigena</name>
    <dbReference type="NCBI Taxonomy" id="574964"/>
    <lineage>
        <taxon>Bacteria</taxon>
        <taxon>Pseudomonadati</taxon>
        <taxon>Pseudomonadota</taxon>
        <taxon>Gammaproteobacteria</taxon>
        <taxon>Enterobacterales</taxon>
        <taxon>Yersiniaceae</taxon>
        <taxon>Rahnella</taxon>
    </lineage>
</organism>
<dbReference type="RefSeq" id="WP_120162039.1">
    <property type="nucleotide sequence ID" value="NZ_NSDJ01000001.1"/>
</dbReference>
<dbReference type="GeneID" id="302710673"/>
<reference evidence="2 3" key="1">
    <citation type="submission" date="2017-08" db="EMBL/GenBank/DDBJ databases">
        <title>Comparative genomics of bacteria isolated from necrotic lesions of AOD affected trees.</title>
        <authorList>
            <person name="Doonan J."/>
            <person name="Denman S."/>
            <person name="Mcdonald J.E."/>
        </authorList>
    </citation>
    <scope>NUCLEOTIDE SEQUENCE [LARGE SCALE GENOMIC DNA]</scope>
    <source>
        <strain evidence="2 3">CIP 105588</strain>
    </source>
</reference>
<dbReference type="InterPro" id="IPR050553">
    <property type="entry name" value="Thioredoxin_ResA/DsbE_sf"/>
</dbReference>
<protein>
    <submittedName>
        <fullName evidence="2">Protein disulfide oxidoreductase</fullName>
    </submittedName>
</protein>
<proteinExistence type="predicted"/>
<accession>A0ABX9Q1A8</accession>
<evidence type="ECO:0000259" key="1">
    <source>
        <dbReference type="PROSITE" id="PS51352"/>
    </source>
</evidence>
<dbReference type="SUPFAM" id="SSF52833">
    <property type="entry name" value="Thioredoxin-like"/>
    <property type="match status" value="1"/>
</dbReference>
<evidence type="ECO:0000313" key="3">
    <source>
        <dbReference type="Proteomes" id="UP000284853"/>
    </source>
</evidence>
<name>A0ABX9Q1A8_9GAMM</name>
<dbReference type="Gene3D" id="3.40.30.10">
    <property type="entry name" value="Glutaredoxin"/>
    <property type="match status" value="1"/>
</dbReference>
<dbReference type="InterPro" id="IPR013740">
    <property type="entry name" value="Redoxin"/>
</dbReference>
<dbReference type="CDD" id="cd03011">
    <property type="entry name" value="TlpA_like_ScsD_MtbDsbE"/>
    <property type="match status" value="1"/>
</dbReference>
<dbReference type="PROSITE" id="PS51352">
    <property type="entry name" value="THIOREDOXIN_2"/>
    <property type="match status" value="1"/>
</dbReference>
<dbReference type="InterPro" id="IPR013766">
    <property type="entry name" value="Thioredoxin_domain"/>
</dbReference>
<dbReference type="InterPro" id="IPR036249">
    <property type="entry name" value="Thioredoxin-like_sf"/>
</dbReference>
<dbReference type="PANTHER" id="PTHR42852:SF17">
    <property type="entry name" value="THIOREDOXIN-LIKE PROTEIN HI_1115"/>
    <property type="match status" value="1"/>
</dbReference>
<dbReference type="Pfam" id="PF08534">
    <property type="entry name" value="Redoxin"/>
    <property type="match status" value="1"/>
</dbReference>
<dbReference type="Proteomes" id="UP000284853">
    <property type="component" value="Unassembled WGS sequence"/>
</dbReference>
<gene>
    <name evidence="2" type="ORF">CKQ54_17845</name>
</gene>
<feature type="domain" description="Thioredoxin" evidence="1">
    <location>
        <begin position="31"/>
        <end position="168"/>
    </location>
</feature>
<evidence type="ECO:0000313" key="2">
    <source>
        <dbReference type="EMBL" id="RKF70129.1"/>
    </source>
</evidence>
<dbReference type="EMBL" id="NSDJ01000001">
    <property type="protein sequence ID" value="RKF70129.1"/>
    <property type="molecule type" value="Genomic_DNA"/>
</dbReference>
<keyword evidence="3" id="KW-1185">Reference proteome</keyword>
<sequence>MTRLKRWAREGAILVVLIMVVMLGMDFLRAPQAPASFGSQPLQTLSNQSLTLDEQSQQRPLLVYFWATWCGVCKMTTPSVSRLAEEGENVLTVALRSGDNAALARYLQGKGIQMPVVNDSRGDLSAQWDIGVTPTFVIIDKGQVIATTTGWTSYRGMKARMWWAKIRA</sequence>
<dbReference type="PANTHER" id="PTHR42852">
    <property type="entry name" value="THIOL:DISULFIDE INTERCHANGE PROTEIN DSBE"/>
    <property type="match status" value="1"/>
</dbReference>